<evidence type="ECO:0000256" key="1">
    <source>
        <dbReference type="SAM" id="MobiDB-lite"/>
    </source>
</evidence>
<reference evidence="4" key="1">
    <citation type="journal article" date="2019" name="Int. J. Syst. Evol. Microbiol.">
        <title>The Global Catalogue of Microorganisms (GCM) 10K type strain sequencing project: providing services to taxonomists for standard genome sequencing and annotation.</title>
        <authorList>
            <consortium name="The Broad Institute Genomics Platform"/>
            <consortium name="The Broad Institute Genome Sequencing Center for Infectious Disease"/>
            <person name="Wu L."/>
            <person name="Ma J."/>
        </authorList>
    </citation>
    <scope>NUCLEOTIDE SEQUENCE [LARGE SCALE GENOMIC DNA]</scope>
    <source>
        <strain evidence="4">JCM 3369</strain>
    </source>
</reference>
<keyword evidence="4" id="KW-1185">Reference proteome</keyword>
<sequence>MGEIREVLLVGHTHHDVGYTNSPRLVDAAHRRVVGEVLDLCDAHAAPGPDQMRWTFEAARPVLEFVRTAAPRDVERLRALVAAGRVAVTGGYLNMTQLLGEHELDETYDRLGALTDAGIGVRTEQHGDVNGIAWGAVPAMRRAGLDRLVMALNPDHGRPPFTQPTGFWWEGPDGSRVFVWLSTHYGYGEEWGIVDGDVALAEANVGAFVAALEAREDYPYDVAVVHAGNDNRWPTARFLDVVRHWNARHPERPMRTATIDEALDRLVPVAERADVPVVRGEWSDWWSHGHGSTAREVALYRTARSHALTAQASLALAALRGSWDAPTSAVIGYRRAPVRLRTPEEVTADLEAVDTELLLFSEHTWGSWESYSRRDSDFTYSSFNAKAAFAAGAFDLGRDLAVEGLFRLLDAGDGSADPAAPGAGAAPAATTVVVLNPTSHPRTEPVLVEVGGADERVLLARDVPAFGVAACEVPPAAVPGPATRVLATRTHRLVVDPARGGVVSLVHLASGRELVDPEAAHGLGAVVVEQVPAGSDHPMVTVPKAFHPDHPGPDFVRAPARGVGEPTTASGPGWAEITWHAQGPTLDDVTTTVRLYDDVDLVDVTVRLAKPEVREPESVFVTFPFAVTDPGFLLETAGAVYRAGAEQLADTSMDWYSLQHAAAVTGTDGGILWGTLDAPLVQLGAFQTGRWARRLDAPTGHVHSWVMNNLHFTNFRAAQGGVVTLRYRFRAAAAPTPADVRRFGRDLLLPLTAREVPDAQVAARAAALGAEHLHVEPSDAVLADLRPGPDGRSVRVRLRAVGDAVDATFTWRGPGRVVVDGAADGGRVPVPAHGVVDVELRRVQPSEEGPAPGGERLPAEPGDLARADLAPGS</sequence>
<dbReference type="RefSeq" id="WP_122823029.1">
    <property type="nucleotide sequence ID" value="NZ_CP033325.1"/>
</dbReference>
<dbReference type="InterPro" id="IPR011013">
    <property type="entry name" value="Gal_mutarotase_sf_dom"/>
</dbReference>
<feature type="region of interest" description="Disordered" evidence="1">
    <location>
        <begin position="841"/>
        <end position="873"/>
    </location>
</feature>
<dbReference type="InterPro" id="IPR000602">
    <property type="entry name" value="Glyco_hydro_38_N"/>
</dbReference>
<comment type="caution">
    <text evidence="3">The sequence shown here is derived from an EMBL/GenBank/DDBJ whole genome shotgun (WGS) entry which is preliminary data.</text>
</comment>
<evidence type="ECO:0000313" key="3">
    <source>
        <dbReference type="EMBL" id="MFC4553781.1"/>
    </source>
</evidence>
<evidence type="ECO:0000313" key="4">
    <source>
        <dbReference type="Proteomes" id="UP001595955"/>
    </source>
</evidence>
<dbReference type="Gene3D" id="3.20.110.10">
    <property type="entry name" value="Glycoside hydrolase 38, N terminal domain"/>
    <property type="match status" value="1"/>
</dbReference>
<dbReference type="Pfam" id="PF01074">
    <property type="entry name" value="Glyco_hydro_38N"/>
    <property type="match status" value="1"/>
</dbReference>
<gene>
    <name evidence="3" type="ORF">ACFO3F_00850</name>
</gene>
<dbReference type="InterPro" id="IPR027291">
    <property type="entry name" value="Glyco_hydro_38_N_sf"/>
</dbReference>
<dbReference type="InterPro" id="IPR011330">
    <property type="entry name" value="Glyco_hydro/deAcase_b/a-brl"/>
</dbReference>
<dbReference type="SUPFAM" id="SSF74650">
    <property type="entry name" value="Galactose mutarotase-like"/>
    <property type="match status" value="1"/>
</dbReference>
<feature type="domain" description="Glycoside hydrolase family 38 N-terminal" evidence="2">
    <location>
        <begin position="7"/>
        <end position="268"/>
    </location>
</feature>
<dbReference type="EMBL" id="JBHSGF010000001">
    <property type="protein sequence ID" value="MFC4553781.1"/>
    <property type="molecule type" value="Genomic_DNA"/>
</dbReference>
<accession>A0ABV9D5G3</accession>
<dbReference type="Proteomes" id="UP001595955">
    <property type="component" value="Unassembled WGS sequence"/>
</dbReference>
<dbReference type="SUPFAM" id="SSF88713">
    <property type="entry name" value="Glycoside hydrolase/deacetylase"/>
    <property type="match status" value="1"/>
</dbReference>
<proteinExistence type="predicted"/>
<organism evidence="3 4">
    <name type="scientific">Georgenia faecalis</name>
    <dbReference type="NCBI Taxonomy" id="2483799"/>
    <lineage>
        <taxon>Bacteria</taxon>
        <taxon>Bacillati</taxon>
        <taxon>Actinomycetota</taxon>
        <taxon>Actinomycetes</taxon>
        <taxon>Micrococcales</taxon>
        <taxon>Bogoriellaceae</taxon>
        <taxon>Georgenia</taxon>
    </lineage>
</organism>
<name>A0ABV9D5G3_9MICO</name>
<evidence type="ECO:0000259" key="2">
    <source>
        <dbReference type="Pfam" id="PF01074"/>
    </source>
</evidence>
<protein>
    <recommendedName>
        <fullName evidence="2">Glycoside hydrolase family 38 N-terminal domain-containing protein</fullName>
    </recommendedName>
</protein>